<keyword evidence="2" id="KW-1185">Reference proteome</keyword>
<evidence type="ECO:0008006" key="3">
    <source>
        <dbReference type="Google" id="ProtNLM"/>
    </source>
</evidence>
<evidence type="ECO:0000313" key="2">
    <source>
        <dbReference type="Proteomes" id="UP001467690"/>
    </source>
</evidence>
<dbReference type="RefSeq" id="WP_350400143.1">
    <property type="nucleotide sequence ID" value="NZ_JBELOE010000039.1"/>
</dbReference>
<accession>A0ABV1RC24</accession>
<dbReference type="Proteomes" id="UP001467690">
    <property type="component" value="Unassembled WGS sequence"/>
</dbReference>
<organism evidence="1 2">
    <name type="scientific">Catenovulum sediminis</name>
    <dbReference type="NCBI Taxonomy" id="1740262"/>
    <lineage>
        <taxon>Bacteria</taxon>
        <taxon>Pseudomonadati</taxon>
        <taxon>Pseudomonadota</taxon>
        <taxon>Gammaproteobacteria</taxon>
        <taxon>Alteromonadales</taxon>
        <taxon>Alteromonadaceae</taxon>
        <taxon>Catenovulum</taxon>
    </lineage>
</organism>
<name>A0ABV1RC24_9ALTE</name>
<comment type="caution">
    <text evidence="1">The sequence shown here is derived from an EMBL/GenBank/DDBJ whole genome shotgun (WGS) entry which is preliminary data.</text>
</comment>
<proteinExistence type="predicted"/>
<protein>
    <recommendedName>
        <fullName evidence="3">Capsid protein</fullName>
    </recommendedName>
</protein>
<evidence type="ECO:0000313" key="1">
    <source>
        <dbReference type="EMBL" id="MER2490332.1"/>
    </source>
</evidence>
<gene>
    <name evidence="1" type="ORF">ABS311_00315</name>
</gene>
<sequence length="307" mass="33788">MPYPKEAGQPDYAVGGNSKYIPQIWSSKLVTKFYANTFYDEICNTDYEGEIKDHGDEVIIREHADITIRDYSKGQNLIYEQPESSSQSLKIDQGHYFAYELKDVDRVQMDVNAMDSWANDAAQKMKIRVDKNVLGSIYANAGSVNAGATAGKDTGGINLGTSGAPLSLTKLNIVDFLVESVGVCLDETDTPDTDRFIILPPAMCARIKTSELKDASLTGDGNSTLRTGKVGMIDRLHIYSSRHLNKATGKYDLLFGHKCATTFAHQITKNETLKNPNDFGDLARSLFVYGFEVIKPEQLGHAVAQLG</sequence>
<reference evidence="1 2" key="1">
    <citation type="submission" date="2024-06" db="EMBL/GenBank/DDBJ databases">
        <authorList>
            <person name="Chen R.Y."/>
        </authorList>
    </citation>
    <scope>NUCLEOTIDE SEQUENCE [LARGE SCALE GENOMIC DNA]</scope>
    <source>
        <strain evidence="1 2">D2</strain>
    </source>
</reference>
<dbReference type="EMBL" id="JBELOE010000039">
    <property type="protein sequence ID" value="MER2490332.1"/>
    <property type="molecule type" value="Genomic_DNA"/>
</dbReference>